<evidence type="ECO:0000313" key="1">
    <source>
        <dbReference type="EMBL" id="CAG2201338.1"/>
    </source>
</evidence>
<dbReference type="SUPFAM" id="SSF101898">
    <property type="entry name" value="NHL repeat"/>
    <property type="match status" value="1"/>
</dbReference>
<gene>
    <name evidence="1" type="ORF">MEDL_15943</name>
</gene>
<accession>A0A8S3R2N7</accession>
<dbReference type="EMBL" id="CAJPWZ010000841">
    <property type="protein sequence ID" value="CAG2201338.1"/>
    <property type="molecule type" value="Genomic_DNA"/>
</dbReference>
<reference evidence="1" key="1">
    <citation type="submission" date="2021-03" db="EMBL/GenBank/DDBJ databases">
        <authorList>
            <person name="Bekaert M."/>
        </authorList>
    </citation>
    <scope>NUCLEOTIDE SEQUENCE</scope>
</reference>
<dbReference type="Gene3D" id="2.120.10.30">
    <property type="entry name" value="TolB, C-terminal domain"/>
    <property type="match status" value="1"/>
</dbReference>
<proteinExistence type="predicted"/>
<sequence>MHLSHDCNAIASDGQMLVISSTGKSTIVNLNDNSHTILEGVWADGIALFKGNIYGTIFYENKVFCYKITGEPLWTFQHHDIVKPGGIILDKNGFVYIASYGNDRILVIPPDGKTCKTILSDVDGIIHPYAIDINRETGMMIVSSQIRDDSYSMVKSYQTAFVYKI</sequence>
<dbReference type="Proteomes" id="UP000683360">
    <property type="component" value="Unassembled WGS sequence"/>
</dbReference>
<comment type="caution">
    <text evidence="1">The sequence shown here is derived from an EMBL/GenBank/DDBJ whole genome shotgun (WGS) entry which is preliminary data.</text>
</comment>
<keyword evidence="2" id="KW-1185">Reference proteome</keyword>
<evidence type="ECO:0000313" key="2">
    <source>
        <dbReference type="Proteomes" id="UP000683360"/>
    </source>
</evidence>
<organism evidence="1 2">
    <name type="scientific">Mytilus edulis</name>
    <name type="common">Blue mussel</name>
    <dbReference type="NCBI Taxonomy" id="6550"/>
    <lineage>
        <taxon>Eukaryota</taxon>
        <taxon>Metazoa</taxon>
        <taxon>Spiralia</taxon>
        <taxon>Lophotrochozoa</taxon>
        <taxon>Mollusca</taxon>
        <taxon>Bivalvia</taxon>
        <taxon>Autobranchia</taxon>
        <taxon>Pteriomorphia</taxon>
        <taxon>Mytilida</taxon>
        <taxon>Mytiloidea</taxon>
        <taxon>Mytilidae</taxon>
        <taxon>Mytilinae</taxon>
        <taxon>Mytilus</taxon>
    </lineage>
</organism>
<name>A0A8S3R2N7_MYTED</name>
<dbReference type="OrthoDB" id="6124404at2759"/>
<dbReference type="AlphaFoldDB" id="A0A8S3R2N7"/>
<protein>
    <submittedName>
        <fullName evidence="1">Uncharacterized protein</fullName>
    </submittedName>
</protein>
<dbReference type="InterPro" id="IPR011042">
    <property type="entry name" value="6-blade_b-propeller_TolB-like"/>
</dbReference>